<sequence length="945" mass="106421">MLNTVITSSILIMGLIIMRYLFKEKIKLRLQYVLWLLVAVRLLVPFSLHESSLSVLNAADIDKRAEQIDRPIYVMPLTRASDQNAVVQQGAGAEVKDSASSGYPAQEQETGAATGYAVKTSMGEILRTVWFTGMAAVGLWFAFQNIRLFGKLRKTREPVKMEGSRLPVYLTRCVRSPCLFGVFHPAIYLTYDSLSDERTEGYILAHEETHYRHGDHLWSYLRCVCLAVYWFNPLVWWAAVLSRRDCELACDEGTLSRLGDEHRKAYGNTLINMIASRTKPSDLLCGATTMTSGKRGITERITMIAKKPKMLISTLLAVVLLLGIVVGCTFTGANTKSETAEKATLTAEELEYFNGDKFFNGEDYPNIRNQFLSSLYDSPEEIDLFQLFYCGSGLTETVSDAEKAALIAQNGWEAEPDCACEKISRANMDAILTEYMGISLEDTEKTGLDNFTYLKEYDAYYSYHGDTNYRSQISFSGGEREGDIVRLFYDDVFFCDGEKILTLREKDGGYLFVSNQKTGEEDSGSVANPEGIVAENLSVPDQALTAAKDYVRQQYEYWCNSTGAYGMVDGSEQMIGEPASYDNWRIEELGLAYSYKELDGEAVSAFQQTVDSNWQTLEVYRLDYRIHTTTPDKVVLAGGMMLDDDGWLLPTYPNSTYLVFVMNNGTLQYLFSAMENDCAPGDEVFTNDLKVRLSGAKEAYGEAIAHLNALFTDDRSTIWYVNKEEGIPQTIPSKLSYVKDARYRERYQVLFSCIWEKQSNISQQVGDSLCLGDSADACFQFFLGSDLVVWRDHGNVTAWRVNDSYGATLPDNMMLDFSGYEADIANVTISAQEDESAEDTLHRFLDAYGYQLLNLTQENIYRVTDFKALDFDEVQTKDSRILLRFGMAVKPPAELYQSTFWWAGNSEDGTGELEGYLVMYREMVLERADGVWRCTGFGTGGYSLE</sequence>
<dbReference type="InterPro" id="IPR008756">
    <property type="entry name" value="Peptidase_M56"/>
</dbReference>
<comment type="caution">
    <text evidence="3">The sequence shown here is derived from an EMBL/GenBank/DDBJ whole genome shotgun (WGS) entry which is preliminary data.</text>
</comment>
<dbReference type="PANTHER" id="PTHR34978">
    <property type="entry name" value="POSSIBLE SENSOR-TRANSDUCER PROTEIN BLAR"/>
    <property type="match status" value="1"/>
</dbReference>
<dbReference type="CDD" id="cd07341">
    <property type="entry name" value="M56_BlaR1_MecR1_like"/>
    <property type="match status" value="1"/>
</dbReference>
<organism evidence="3">
    <name type="scientific">bioreactor metagenome</name>
    <dbReference type="NCBI Taxonomy" id="1076179"/>
    <lineage>
        <taxon>unclassified sequences</taxon>
        <taxon>metagenomes</taxon>
        <taxon>ecological metagenomes</taxon>
    </lineage>
</organism>
<reference evidence="3" key="1">
    <citation type="submission" date="2019-08" db="EMBL/GenBank/DDBJ databases">
        <authorList>
            <person name="Kucharzyk K."/>
            <person name="Murdoch R.W."/>
            <person name="Higgins S."/>
            <person name="Loffler F."/>
        </authorList>
    </citation>
    <scope>NUCLEOTIDE SEQUENCE</scope>
</reference>
<dbReference type="EMBL" id="VSSQ01000830">
    <property type="protein sequence ID" value="MPM01900.1"/>
    <property type="molecule type" value="Genomic_DNA"/>
</dbReference>
<evidence type="ECO:0000259" key="2">
    <source>
        <dbReference type="Pfam" id="PF05569"/>
    </source>
</evidence>
<dbReference type="AlphaFoldDB" id="A0A644WDL2"/>
<dbReference type="Pfam" id="PF05569">
    <property type="entry name" value="Peptidase_M56"/>
    <property type="match status" value="1"/>
</dbReference>
<proteinExistence type="predicted"/>
<feature type="transmembrane region" description="Helical" evidence="1">
    <location>
        <begin position="310"/>
        <end position="333"/>
    </location>
</feature>
<feature type="domain" description="Peptidase M56" evidence="2">
    <location>
        <begin position="2"/>
        <end position="304"/>
    </location>
</feature>
<accession>A0A644WDL2</accession>
<dbReference type="PANTHER" id="PTHR34978:SF3">
    <property type="entry name" value="SLR0241 PROTEIN"/>
    <property type="match status" value="1"/>
</dbReference>
<keyword evidence="1" id="KW-1133">Transmembrane helix</keyword>
<protein>
    <recommendedName>
        <fullName evidence="2">Peptidase M56 domain-containing protein</fullName>
    </recommendedName>
</protein>
<evidence type="ECO:0000313" key="3">
    <source>
        <dbReference type="EMBL" id="MPM01900.1"/>
    </source>
</evidence>
<keyword evidence="1" id="KW-0472">Membrane</keyword>
<name>A0A644WDL2_9ZZZZ</name>
<gene>
    <name evidence="3" type="ORF">SDC9_48140</name>
</gene>
<feature type="transmembrane region" description="Helical" evidence="1">
    <location>
        <begin position="125"/>
        <end position="143"/>
    </location>
</feature>
<feature type="transmembrane region" description="Helical" evidence="1">
    <location>
        <begin position="6"/>
        <end position="22"/>
    </location>
</feature>
<evidence type="ECO:0000256" key="1">
    <source>
        <dbReference type="SAM" id="Phobius"/>
    </source>
</evidence>
<dbReference type="InterPro" id="IPR052173">
    <property type="entry name" value="Beta-lactam_resp_regulator"/>
</dbReference>
<keyword evidence="1" id="KW-0812">Transmembrane</keyword>